<sequence length="382" mass="42063">MHNSAKPAILCVANWKSDVGYAWWLMESYWVKISELYADKYTTLLAYPEINAVPEAIENSDIHYFQHSFRASSVGDIRRNMALIKKHNIKVLYLSDYGVSAPDYALYRTAGVEKIIVHDHTPGLRTKASGIKKLLKKVKANLPLMRADAAFGATGFVTRRLTDTACFDASRCYTVQNGILPFNPTATPENRWQQLVGNTGARVIVTAARANRYKGIDFALQVVAELVHTHKQTDIIYLLCGDGPDLEAFREQAASLGIESYCRFPGRVDNASQLLGYCYLGFQPAQGEVGYSLSILEYMYAGLPVVVPDNKSVCEATANNKTGTIYPQGNVKLAADAIAGYLDNPASQQRQGAAAKQTVEQQYTLHATHNALAHAFTSVVGR</sequence>
<feature type="domain" description="Glycosyl transferase family 1" evidence="3">
    <location>
        <begin position="197"/>
        <end position="357"/>
    </location>
</feature>
<dbReference type="GO" id="GO:1901135">
    <property type="term" value="P:carbohydrate derivative metabolic process"/>
    <property type="evidence" value="ECO:0007669"/>
    <property type="project" value="UniProtKB-ARBA"/>
</dbReference>
<organism evidence="4 5">
    <name type="scientific">Salinimonas marina</name>
    <dbReference type="NCBI Taxonomy" id="2785918"/>
    <lineage>
        <taxon>Bacteria</taxon>
        <taxon>Pseudomonadati</taxon>
        <taxon>Pseudomonadota</taxon>
        <taxon>Gammaproteobacteria</taxon>
        <taxon>Alteromonadales</taxon>
        <taxon>Alteromonadaceae</taxon>
        <taxon>Alteromonas/Salinimonas group</taxon>
        <taxon>Salinimonas</taxon>
    </lineage>
</organism>
<keyword evidence="1" id="KW-0328">Glycosyltransferase</keyword>
<dbReference type="PANTHER" id="PTHR12526:SF510">
    <property type="entry name" value="D-INOSITOL 3-PHOSPHATE GLYCOSYLTRANSFERASE"/>
    <property type="match status" value="1"/>
</dbReference>
<dbReference type="PANTHER" id="PTHR12526">
    <property type="entry name" value="GLYCOSYLTRANSFERASE"/>
    <property type="match status" value="1"/>
</dbReference>
<accession>A0A7S9HDP8</accession>
<dbReference type="RefSeq" id="WP_195811470.1">
    <property type="nucleotide sequence ID" value="NZ_CP064795.1"/>
</dbReference>
<dbReference type="Pfam" id="PF00534">
    <property type="entry name" value="Glycos_transf_1"/>
    <property type="match status" value="1"/>
</dbReference>
<evidence type="ECO:0000259" key="3">
    <source>
        <dbReference type="Pfam" id="PF00534"/>
    </source>
</evidence>
<gene>
    <name evidence="4" type="ORF">IT774_04170</name>
</gene>
<evidence type="ECO:0000313" key="4">
    <source>
        <dbReference type="EMBL" id="QPG06394.1"/>
    </source>
</evidence>
<evidence type="ECO:0000313" key="5">
    <source>
        <dbReference type="Proteomes" id="UP000595095"/>
    </source>
</evidence>
<dbReference type="KEGG" id="smaa:IT774_04170"/>
<reference evidence="4 5" key="1">
    <citation type="submission" date="2020-11" db="EMBL/GenBank/DDBJ databases">
        <title>Complete genome sequence for Salinimonas sp. strain G2-b.</title>
        <authorList>
            <person name="Park S.-J."/>
        </authorList>
    </citation>
    <scope>NUCLEOTIDE SEQUENCE [LARGE SCALE GENOMIC DNA]</scope>
    <source>
        <strain evidence="4 5">G2-b</strain>
    </source>
</reference>
<dbReference type="Proteomes" id="UP000595095">
    <property type="component" value="Chromosome"/>
</dbReference>
<keyword evidence="2 4" id="KW-0808">Transferase</keyword>
<proteinExistence type="predicted"/>
<evidence type="ECO:0000256" key="1">
    <source>
        <dbReference type="ARBA" id="ARBA00022676"/>
    </source>
</evidence>
<dbReference type="Gene3D" id="3.40.50.2000">
    <property type="entry name" value="Glycogen Phosphorylase B"/>
    <property type="match status" value="2"/>
</dbReference>
<name>A0A7S9HDP8_9ALTE</name>
<dbReference type="EMBL" id="CP064795">
    <property type="protein sequence ID" value="QPG06394.1"/>
    <property type="molecule type" value="Genomic_DNA"/>
</dbReference>
<dbReference type="GO" id="GO:0016757">
    <property type="term" value="F:glycosyltransferase activity"/>
    <property type="evidence" value="ECO:0007669"/>
    <property type="project" value="UniProtKB-KW"/>
</dbReference>
<dbReference type="AlphaFoldDB" id="A0A7S9HDP8"/>
<keyword evidence="5" id="KW-1185">Reference proteome</keyword>
<dbReference type="CDD" id="cd03801">
    <property type="entry name" value="GT4_PimA-like"/>
    <property type="match status" value="1"/>
</dbReference>
<evidence type="ECO:0000256" key="2">
    <source>
        <dbReference type="ARBA" id="ARBA00022679"/>
    </source>
</evidence>
<dbReference type="InterPro" id="IPR001296">
    <property type="entry name" value="Glyco_trans_1"/>
</dbReference>
<dbReference type="SUPFAM" id="SSF53756">
    <property type="entry name" value="UDP-Glycosyltransferase/glycogen phosphorylase"/>
    <property type="match status" value="1"/>
</dbReference>
<protein>
    <submittedName>
        <fullName evidence="4">Glycosyltransferase family 4 protein</fullName>
    </submittedName>
</protein>